<evidence type="ECO:0000256" key="1">
    <source>
        <dbReference type="SAM" id="MobiDB-lite"/>
    </source>
</evidence>
<feature type="compositionally biased region" description="Acidic residues" evidence="1">
    <location>
        <begin position="918"/>
        <end position="936"/>
    </location>
</feature>
<dbReference type="OrthoDB" id="5353557at2759"/>
<dbReference type="InterPro" id="IPR011333">
    <property type="entry name" value="SKP1/BTB/POZ_sf"/>
</dbReference>
<dbReference type="Gene3D" id="3.30.710.10">
    <property type="entry name" value="Potassium Channel Kv1.1, Chain A"/>
    <property type="match status" value="1"/>
</dbReference>
<protein>
    <recommendedName>
        <fullName evidence="2">BTB domain-containing protein</fullName>
    </recommendedName>
</protein>
<organism evidence="3 4">
    <name type="scientific">Circinella minor</name>
    <dbReference type="NCBI Taxonomy" id="1195481"/>
    <lineage>
        <taxon>Eukaryota</taxon>
        <taxon>Fungi</taxon>
        <taxon>Fungi incertae sedis</taxon>
        <taxon>Mucoromycota</taxon>
        <taxon>Mucoromycotina</taxon>
        <taxon>Mucoromycetes</taxon>
        <taxon>Mucorales</taxon>
        <taxon>Lichtheimiaceae</taxon>
        <taxon>Circinella</taxon>
    </lineage>
</organism>
<feature type="domain" description="BTB" evidence="2">
    <location>
        <begin position="1165"/>
        <end position="1234"/>
    </location>
</feature>
<comment type="caution">
    <text evidence="3">The sequence shown here is derived from an EMBL/GenBank/DDBJ whole genome shotgun (WGS) entry which is preliminary data.</text>
</comment>
<feature type="region of interest" description="Disordered" evidence="1">
    <location>
        <begin position="1133"/>
        <end position="1160"/>
    </location>
</feature>
<dbReference type="PROSITE" id="PS50097">
    <property type="entry name" value="BTB"/>
    <property type="match status" value="1"/>
</dbReference>
<dbReference type="InterPro" id="IPR000210">
    <property type="entry name" value="BTB/POZ_dom"/>
</dbReference>
<reference evidence="3 4" key="1">
    <citation type="submission" date="2020-12" db="EMBL/GenBank/DDBJ databases">
        <title>Metabolic potential, ecology and presence of endohyphal bacteria is reflected in genomic diversity of Mucoromycotina.</title>
        <authorList>
            <person name="Muszewska A."/>
            <person name="Okrasinska A."/>
            <person name="Steczkiewicz K."/>
            <person name="Drgas O."/>
            <person name="Orlowska M."/>
            <person name="Perlinska-Lenart U."/>
            <person name="Aleksandrzak-Piekarczyk T."/>
            <person name="Szatraj K."/>
            <person name="Zielenkiewicz U."/>
            <person name="Pilsyk S."/>
            <person name="Malc E."/>
            <person name="Mieczkowski P."/>
            <person name="Kruszewska J.S."/>
            <person name="Biernat P."/>
            <person name="Pawlowska J."/>
        </authorList>
    </citation>
    <scope>NUCLEOTIDE SEQUENCE [LARGE SCALE GENOMIC DNA]</scope>
    <source>
        <strain evidence="3 4">CBS 142.35</strain>
    </source>
</reference>
<keyword evidence="4" id="KW-1185">Reference proteome</keyword>
<accession>A0A8H7RUS3</accession>
<name>A0A8H7RUS3_9FUNG</name>
<feature type="compositionally biased region" description="Low complexity" evidence="1">
    <location>
        <begin position="1133"/>
        <end position="1147"/>
    </location>
</feature>
<dbReference type="SUPFAM" id="SSF54695">
    <property type="entry name" value="POZ domain"/>
    <property type="match status" value="1"/>
</dbReference>
<feature type="compositionally biased region" description="Basic and acidic residues" evidence="1">
    <location>
        <begin position="1150"/>
        <end position="1160"/>
    </location>
</feature>
<sequence>MQDLGITAIHHALQFPTDLESIRTHEALAQADAPTVDRVLKRILSYLQGRNQRWPDRRLFRCLDYIIQRSNHQATHIIFQLRSFRSCLKAALDRLAKDSSLTATTTTTIITEREEGGIQYHDTNNNEITHIVETIIKLIGNVLDHPSCNDRILMDIRQNQSIMYILQWITVSSRLEIICLHALAAKGKFFAKDMIGYDAFWTLAGLVGRIPDLLLLIRNSATTTTTTTTTSATKTLYLCLKAARIFENLLNYAKSSRSNTQCREKAIHFVHSVNFIGVARSWEVASSHYLEDPDNSTIRKLMHSLTSIVSSCVAVSKDVASRFLDVRSSSTWRATLSYDMKTFLNYIRQQQQDHPVDSHNSMNSFSITTPAMDEIALRMQRLMRITLSVAVSNGSKTMYRQSSVDELIQDMTVFLLLLGFDVIVPEQITTLGRPAASGSINAWFGDCDFHHISSDKAILFKKYQDFFVVLLESYIQHLQLASEWMVINVSGYIAYFLINILSLLTNDSLKQEFSQKEDQEQKEGFSLSPIQARLQKLVSYFLHFDNAVQVFAKAPTYLNDVIWLPTIQTALQGLKLFTNGDNNDQEEKEDAFLMEDIILSTQQHDRMKQERKQKQEKNQTIILYKSRRAFSVLRTVTKFSNACAKLEQAGALQMVNINFIPNNFVGLLEKEDMDDKEKENFSSLSVSVLNVYESFTHFIAALASTMALIRAKLRDEFSIGPVIMKLLWQASHRVYPQKVNKVLPLLHKEDVTIKKKDAAWAHVVTGCLMVINAFEFDNESLQKWLAWPPVDDTHERNEEEQFWITPQMTSSMQGRLSVLPAILHILLSEQNDLQERMNGDTHMGMLLQAANAFNLLSLIPECGIQLVRGTEAMQMLCVLLKELLEHRKNATHSSLEKAEVIDNIKMDETTSEITTVQDEQEDQEMGDRDEVDDGNGDIESTLPDSKKSVSSSASGRCFDFLHRGLVRILTSQENMRFIITSDVLTAFLKPLRTSMIEMDSHKLELSRMLCQSFSEERLEDFIRLFRFTIDDDKATRLHELCAVATSYACPNPFQWGTVLGIQVVEEEEEIIQSKSVFGALCRMLVYDLLEQDSDTVYEAPYRRPAAAQAIEILTQVLIPTWIVDRQDMYSHIQNSKKSSKLQQQQQQRKGGIEDNNKKEDGESENLVTFITEYSNTPIIAKRVPLMRQSSFFAALLSGEYAENSCKPIKLMDITDHALKLFLDVVHSVSMTTSTTQVGDNNEEDDDNNDWSHGNNLPSSMQWSDVINILLAADRYGNESVANVCEEWISRNLFDKQNKDRLNGAILLFRKCRDPDTMDAGIASDILSNDRI</sequence>
<dbReference type="EMBL" id="JAEPRB010000340">
    <property type="protein sequence ID" value="KAG2216978.1"/>
    <property type="molecule type" value="Genomic_DNA"/>
</dbReference>
<evidence type="ECO:0000313" key="4">
    <source>
        <dbReference type="Proteomes" id="UP000646827"/>
    </source>
</evidence>
<proteinExistence type="predicted"/>
<evidence type="ECO:0000259" key="2">
    <source>
        <dbReference type="PROSITE" id="PS50097"/>
    </source>
</evidence>
<dbReference type="SMART" id="SM00225">
    <property type="entry name" value="BTB"/>
    <property type="match status" value="1"/>
</dbReference>
<dbReference type="Proteomes" id="UP000646827">
    <property type="component" value="Unassembled WGS sequence"/>
</dbReference>
<evidence type="ECO:0000313" key="3">
    <source>
        <dbReference type="EMBL" id="KAG2216978.1"/>
    </source>
</evidence>
<feature type="region of interest" description="Disordered" evidence="1">
    <location>
        <begin position="909"/>
        <end position="952"/>
    </location>
</feature>
<feature type="region of interest" description="Disordered" evidence="1">
    <location>
        <begin position="1232"/>
        <end position="1254"/>
    </location>
</feature>
<gene>
    <name evidence="3" type="ORF">INT45_011884</name>
</gene>